<sequence>MTTFGEIVEPCSRTTWEDWDEINTERDITILQWKLPLKVPHNVNTLFVLDGKFLSDCIKVQPKDNLKLVNSIPEVNAHMYEVKSGDQFVFTIKDYNLLQSSEIAELLKPILCKSTDVITIQTKPLMDYQTANGSIHSCIIRQLNTSTLSNKFQNYMYSKLEQPNILSGISAGAICLREHMSLPAIALVYYMEHVEQFQTNEIQILLEKLQIIEKSNAIFNSILTSNLYI</sequence>
<evidence type="ECO:0000256" key="2">
    <source>
        <dbReference type="ARBA" id="ARBA00019180"/>
    </source>
</evidence>
<dbReference type="AlphaFoldDB" id="A0A8J9VE18"/>
<dbReference type="Proteomes" id="UP000838878">
    <property type="component" value="Chromosome 14"/>
</dbReference>
<reference evidence="4" key="1">
    <citation type="submission" date="2021-12" db="EMBL/GenBank/DDBJ databases">
        <authorList>
            <person name="Martin H S."/>
        </authorList>
    </citation>
    <scope>NUCLEOTIDE SEQUENCE</scope>
</reference>
<dbReference type="PANTHER" id="PTHR15069:SF1">
    <property type="entry name" value="PROTEASOME ASSEMBLY CHAPERONE 1"/>
    <property type="match status" value="1"/>
</dbReference>
<feature type="non-terminal residue" evidence="4">
    <location>
        <position position="229"/>
    </location>
</feature>
<evidence type="ECO:0000256" key="3">
    <source>
        <dbReference type="ARBA" id="ARBA00023186"/>
    </source>
</evidence>
<dbReference type="EMBL" id="OV170234">
    <property type="protein sequence ID" value="CAH0720053.1"/>
    <property type="molecule type" value="Genomic_DNA"/>
</dbReference>
<gene>
    <name evidence="4" type="ORF">BINO364_LOCUS6325</name>
</gene>
<comment type="similarity">
    <text evidence="1">Belongs to the PSMG1 family.</text>
</comment>
<keyword evidence="5" id="KW-1185">Reference proteome</keyword>
<proteinExistence type="inferred from homology"/>
<dbReference type="GO" id="GO:0080129">
    <property type="term" value="P:proteasome core complex assembly"/>
    <property type="evidence" value="ECO:0007669"/>
    <property type="project" value="TreeGrafter"/>
</dbReference>
<accession>A0A8J9VE18</accession>
<evidence type="ECO:0000313" key="4">
    <source>
        <dbReference type="EMBL" id="CAH0720053.1"/>
    </source>
</evidence>
<dbReference type="OrthoDB" id="17536at2759"/>
<organism evidence="4 5">
    <name type="scientific">Brenthis ino</name>
    <name type="common">lesser marbled fritillary</name>
    <dbReference type="NCBI Taxonomy" id="405034"/>
    <lineage>
        <taxon>Eukaryota</taxon>
        <taxon>Metazoa</taxon>
        <taxon>Ecdysozoa</taxon>
        <taxon>Arthropoda</taxon>
        <taxon>Hexapoda</taxon>
        <taxon>Insecta</taxon>
        <taxon>Pterygota</taxon>
        <taxon>Neoptera</taxon>
        <taxon>Endopterygota</taxon>
        <taxon>Lepidoptera</taxon>
        <taxon>Glossata</taxon>
        <taxon>Ditrysia</taxon>
        <taxon>Papilionoidea</taxon>
        <taxon>Nymphalidae</taxon>
        <taxon>Heliconiinae</taxon>
        <taxon>Argynnini</taxon>
        <taxon>Brenthis</taxon>
    </lineage>
</organism>
<dbReference type="PANTHER" id="PTHR15069">
    <property type="entry name" value="PROTEASOME ASSEMBLY CHAPERONE 1"/>
    <property type="match status" value="1"/>
</dbReference>
<dbReference type="GO" id="GO:0005783">
    <property type="term" value="C:endoplasmic reticulum"/>
    <property type="evidence" value="ECO:0007669"/>
    <property type="project" value="InterPro"/>
</dbReference>
<evidence type="ECO:0000256" key="1">
    <source>
        <dbReference type="ARBA" id="ARBA00005261"/>
    </source>
</evidence>
<keyword evidence="3" id="KW-0143">Chaperone</keyword>
<protein>
    <recommendedName>
        <fullName evidence="2">Proteasome assembly chaperone 1</fullName>
    </recommendedName>
</protein>
<evidence type="ECO:0000313" key="5">
    <source>
        <dbReference type="Proteomes" id="UP000838878"/>
    </source>
</evidence>
<dbReference type="GO" id="GO:0070628">
    <property type="term" value="F:proteasome binding"/>
    <property type="evidence" value="ECO:0007669"/>
    <property type="project" value="TreeGrafter"/>
</dbReference>
<dbReference type="InterPro" id="IPR016565">
    <property type="entry name" value="Proteasome_assmbl_chp_1"/>
</dbReference>
<name>A0A8J9VE18_9NEOP</name>